<feature type="domain" description="DUF7882" evidence="2">
    <location>
        <begin position="1"/>
        <end position="97"/>
    </location>
</feature>
<evidence type="ECO:0000313" key="3">
    <source>
        <dbReference type="EMBL" id="QNE36721.1"/>
    </source>
</evidence>
<reference evidence="4" key="1">
    <citation type="submission" date="2019-09" db="EMBL/GenBank/DDBJ databases">
        <title>Antimicrobial potential of Antarctic Bacteria.</title>
        <authorList>
            <person name="Benaud N."/>
            <person name="Edwards R.J."/>
            <person name="Ferrari B.C."/>
        </authorList>
    </citation>
    <scope>NUCLEOTIDE SEQUENCE [LARGE SCALE GENOMIC DNA]</scope>
    <source>
        <strain evidence="4">INR9</strain>
    </source>
</reference>
<accession>A0A7G6YE06</accession>
<feature type="region of interest" description="Disordered" evidence="1">
    <location>
        <begin position="92"/>
        <end position="118"/>
    </location>
</feature>
<dbReference type="Pfam" id="PF25355">
    <property type="entry name" value="DUF7882"/>
    <property type="match status" value="1"/>
</dbReference>
<sequence length="118" mass="13046">MGTLFYGDALSSVEFDDRLLAHLQLAIITKLRRNESFVFSWDIPVTGGSGSNSVWLSPTLGLRFTYPTHTREPINRAWVEALVRTANSVSGLRVVDEPPAGAEPQAQGQDKTDRTDEQ</sequence>
<protein>
    <submittedName>
        <fullName evidence="3">ATP-dependent DNA ligase</fullName>
    </submittedName>
</protein>
<dbReference type="RefSeq" id="WP_185276161.1">
    <property type="nucleotide sequence ID" value="NZ_CP043641.1"/>
</dbReference>
<proteinExistence type="predicted"/>
<keyword evidence="3" id="KW-0436">Ligase</keyword>
<evidence type="ECO:0000259" key="2">
    <source>
        <dbReference type="Pfam" id="PF25355"/>
    </source>
</evidence>
<dbReference type="InterPro" id="IPR057204">
    <property type="entry name" value="DUF7882"/>
</dbReference>
<dbReference type="AlphaFoldDB" id="A0A7G6YE06"/>
<dbReference type="GO" id="GO:0016874">
    <property type="term" value="F:ligase activity"/>
    <property type="evidence" value="ECO:0007669"/>
    <property type="project" value="UniProtKB-KW"/>
</dbReference>
<organism evidence="3 4">
    <name type="scientific">Leifsonia shinshuensis</name>
    <dbReference type="NCBI Taxonomy" id="150026"/>
    <lineage>
        <taxon>Bacteria</taxon>
        <taxon>Bacillati</taxon>
        <taxon>Actinomycetota</taxon>
        <taxon>Actinomycetes</taxon>
        <taxon>Micrococcales</taxon>
        <taxon>Microbacteriaceae</taxon>
        <taxon>Leifsonia</taxon>
    </lineage>
</organism>
<gene>
    <name evidence="3" type="ORF">F1C12_17435</name>
</gene>
<name>A0A7G6YE06_9MICO</name>
<dbReference type="Proteomes" id="UP000515511">
    <property type="component" value="Chromosome"/>
</dbReference>
<evidence type="ECO:0000256" key="1">
    <source>
        <dbReference type="SAM" id="MobiDB-lite"/>
    </source>
</evidence>
<dbReference type="EMBL" id="CP043641">
    <property type="protein sequence ID" value="QNE36721.1"/>
    <property type="molecule type" value="Genomic_DNA"/>
</dbReference>
<evidence type="ECO:0000313" key="4">
    <source>
        <dbReference type="Proteomes" id="UP000515511"/>
    </source>
</evidence>
<dbReference type="KEGG" id="lse:F1C12_17435"/>